<feature type="region of interest" description="Disordered" evidence="1">
    <location>
        <begin position="279"/>
        <end position="305"/>
    </location>
</feature>
<evidence type="ECO:0000313" key="3">
    <source>
        <dbReference type="Proteomes" id="UP000306113"/>
    </source>
</evidence>
<dbReference type="RefSeq" id="WP_136339194.1">
    <property type="nucleotide sequence ID" value="NZ_SSMD01000004.1"/>
</dbReference>
<dbReference type="AlphaFoldDB" id="A0A4S3M9K0"/>
<evidence type="ECO:0000256" key="1">
    <source>
        <dbReference type="SAM" id="MobiDB-lite"/>
    </source>
</evidence>
<dbReference type="Proteomes" id="UP000306113">
    <property type="component" value="Unassembled WGS sequence"/>
</dbReference>
<accession>A0A4S3M9K0</accession>
<organism evidence="2 3">
    <name type="scientific">Thalassobius vesicularis</name>
    <dbReference type="NCBI Taxonomy" id="1294297"/>
    <lineage>
        <taxon>Bacteria</taxon>
        <taxon>Pseudomonadati</taxon>
        <taxon>Pseudomonadota</taxon>
        <taxon>Alphaproteobacteria</taxon>
        <taxon>Rhodobacterales</taxon>
        <taxon>Roseobacteraceae</taxon>
        <taxon>Thalassovita</taxon>
    </lineage>
</organism>
<sequence>MPDVKTFSYSVEGLSYTVTVYEDPDNAGQFLADITVNEGAMDVNAVYFGDDEFSGDSADLGKALNMNGRTLDGQEIQWDDAVKLSDPGLGPDGADKETYVTEGDTLTISLDINSLDDIDVFGIRATSTTNDAGSIKGVSEEDPEDDDEPTFDKVGFGIEMADNGFIANGVYIFEDNLPEGEEGTFENYVNFYESQFGDDPDYNITQVDSVIFFNVTEETLPDGSTIEVPTELFRLDAPEGGWQSADDLLDAYDEAIANGALDGVSPADDGGLNLMAALDMGATSEDDEPGEEDPSQEEEELDELV</sequence>
<reference evidence="2 3" key="1">
    <citation type="submission" date="2019-04" db="EMBL/GenBank/DDBJ databases">
        <title>Draft genome sequence of Youngimonas vesicularis.</title>
        <authorList>
            <person name="Hameed A."/>
        </authorList>
    </citation>
    <scope>NUCLEOTIDE SEQUENCE [LARGE SCALE GENOMIC DNA]</scope>
    <source>
        <strain evidence="2 3">CC-AMW-E</strain>
    </source>
</reference>
<comment type="caution">
    <text evidence="2">The sequence shown here is derived from an EMBL/GenBank/DDBJ whole genome shotgun (WGS) entry which is preliminary data.</text>
</comment>
<dbReference type="OrthoDB" id="7841616at2"/>
<proteinExistence type="predicted"/>
<evidence type="ECO:0000313" key="2">
    <source>
        <dbReference type="EMBL" id="THD73984.1"/>
    </source>
</evidence>
<name>A0A4S3M9K0_9RHOB</name>
<gene>
    <name evidence="2" type="ORF">E7681_10275</name>
</gene>
<keyword evidence="3" id="KW-1185">Reference proteome</keyword>
<protein>
    <submittedName>
        <fullName evidence="2">Uncharacterized protein</fullName>
    </submittedName>
</protein>
<feature type="compositionally biased region" description="Acidic residues" evidence="1">
    <location>
        <begin position="284"/>
        <end position="305"/>
    </location>
</feature>
<dbReference type="EMBL" id="SSMD01000004">
    <property type="protein sequence ID" value="THD73984.1"/>
    <property type="molecule type" value="Genomic_DNA"/>
</dbReference>